<organism evidence="1 2">
    <name type="scientific">Aphanomyces euteiches</name>
    <dbReference type="NCBI Taxonomy" id="100861"/>
    <lineage>
        <taxon>Eukaryota</taxon>
        <taxon>Sar</taxon>
        <taxon>Stramenopiles</taxon>
        <taxon>Oomycota</taxon>
        <taxon>Saprolegniomycetes</taxon>
        <taxon>Saprolegniales</taxon>
        <taxon>Verrucalvaceae</taxon>
        <taxon>Aphanomyces</taxon>
    </lineage>
</organism>
<dbReference type="InterPro" id="IPR046149">
    <property type="entry name" value="DUF6151"/>
</dbReference>
<proteinExistence type="predicted"/>
<dbReference type="Pfam" id="PF19648">
    <property type="entry name" value="DUF6151"/>
    <property type="match status" value="1"/>
</dbReference>
<evidence type="ECO:0008006" key="3">
    <source>
        <dbReference type="Google" id="ProtNLM"/>
    </source>
</evidence>
<accession>A0A6G0WIE7</accession>
<dbReference type="VEuPathDB" id="FungiDB:AeMF1_015107"/>
<evidence type="ECO:0000313" key="2">
    <source>
        <dbReference type="Proteomes" id="UP000481153"/>
    </source>
</evidence>
<dbReference type="Gene3D" id="3.90.1590.10">
    <property type="entry name" value="glutathione-dependent formaldehyde- activating enzyme (gfa)"/>
    <property type="match status" value="1"/>
</dbReference>
<name>A0A6G0WIE7_9STRA</name>
<dbReference type="EMBL" id="VJMJ01000204">
    <property type="protein sequence ID" value="KAF0726965.1"/>
    <property type="molecule type" value="Genomic_DNA"/>
</dbReference>
<dbReference type="AlphaFoldDB" id="A0A6G0WIE7"/>
<gene>
    <name evidence="1" type="ORF">Ae201684_014955</name>
</gene>
<comment type="caution">
    <text evidence="1">The sequence shown here is derived from an EMBL/GenBank/DDBJ whole genome shotgun (WGS) entry which is preliminary data.</text>
</comment>
<dbReference type="Proteomes" id="UP000481153">
    <property type="component" value="Unassembled WGS sequence"/>
</dbReference>
<evidence type="ECO:0000313" key="1">
    <source>
        <dbReference type="EMBL" id="KAF0726965.1"/>
    </source>
</evidence>
<dbReference type="InterPro" id="IPR011057">
    <property type="entry name" value="Mss4-like_sf"/>
</dbReference>
<keyword evidence="2" id="KW-1185">Reference proteome</keyword>
<reference evidence="1 2" key="1">
    <citation type="submission" date="2019-07" db="EMBL/GenBank/DDBJ databases">
        <title>Genomics analysis of Aphanomyces spp. identifies a new class of oomycete effector associated with host adaptation.</title>
        <authorList>
            <person name="Gaulin E."/>
        </authorList>
    </citation>
    <scope>NUCLEOTIDE SEQUENCE [LARGE SCALE GENOMIC DNA]</scope>
    <source>
        <strain evidence="1 2">ATCC 201684</strain>
    </source>
</reference>
<sequence>MSLSTPPLNCPIECECKKVQGKIAAPSVLHIECYCDDCQALDAKLRAKFPQSKSGLNASGGTTIVTMFPSDVSITIGHDKLAQGKIKQGSTTRRVYSSCCGTHLFNVTEQAIPFIAVVGSAIPDKSLDSVGPAQCHIATKFATAPIRGGSGKPGSSSFSLKMMARTIFHADKTPLPVDFTQPAPVL</sequence>
<protein>
    <recommendedName>
        <fullName evidence="3">CENP-V/GFA domain-containing protein</fullName>
    </recommendedName>
</protein>
<dbReference type="SUPFAM" id="SSF51316">
    <property type="entry name" value="Mss4-like"/>
    <property type="match status" value="1"/>
</dbReference>